<dbReference type="InterPro" id="IPR042183">
    <property type="entry name" value="MmgE/PrpD_sf_1"/>
</dbReference>
<dbReference type="SUPFAM" id="SSF103378">
    <property type="entry name" value="2-methylcitrate dehydratase PrpD"/>
    <property type="match status" value="1"/>
</dbReference>
<comment type="caution">
    <text evidence="5">The sequence shown here is derived from an EMBL/GenBank/DDBJ whole genome shotgun (WGS) entry which is preliminary data.</text>
</comment>
<evidence type="ECO:0000256" key="2">
    <source>
        <dbReference type="SAM" id="MobiDB-lite"/>
    </source>
</evidence>
<dbReference type="OrthoDB" id="9797528at2"/>
<dbReference type="Proteomes" id="UP000294927">
    <property type="component" value="Unassembled WGS sequence"/>
</dbReference>
<dbReference type="RefSeq" id="WP_133900976.1">
    <property type="nucleotide sequence ID" value="NZ_SOCP01000001.1"/>
</dbReference>
<feature type="domain" description="MmgE/PrpD N-terminal" evidence="3">
    <location>
        <begin position="6"/>
        <end position="239"/>
    </location>
</feature>
<dbReference type="InterPro" id="IPR045337">
    <property type="entry name" value="MmgE_PrpD_C"/>
</dbReference>
<dbReference type="Pfam" id="PF03972">
    <property type="entry name" value="MmgE_PrpD_N"/>
    <property type="match status" value="1"/>
</dbReference>
<dbReference type="EMBL" id="SOCP01000001">
    <property type="protein sequence ID" value="TDV57746.1"/>
    <property type="molecule type" value="Genomic_DNA"/>
</dbReference>
<evidence type="ECO:0000256" key="1">
    <source>
        <dbReference type="ARBA" id="ARBA00006174"/>
    </source>
</evidence>
<dbReference type="InterPro" id="IPR042188">
    <property type="entry name" value="MmgE/PrpD_sf_2"/>
</dbReference>
<feature type="region of interest" description="Disordered" evidence="2">
    <location>
        <begin position="364"/>
        <end position="383"/>
    </location>
</feature>
<dbReference type="Pfam" id="PF19305">
    <property type="entry name" value="MmgE_PrpD_C"/>
    <property type="match status" value="1"/>
</dbReference>
<feature type="domain" description="MmgE/PrpD C-terminal" evidence="4">
    <location>
        <begin position="268"/>
        <end position="431"/>
    </location>
</feature>
<evidence type="ECO:0000259" key="4">
    <source>
        <dbReference type="Pfam" id="PF19305"/>
    </source>
</evidence>
<evidence type="ECO:0000313" key="6">
    <source>
        <dbReference type="Proteomes" id="UP000294927"/>
    </source>
</evidence>
<gene>
    <name evidence="5" type="ORF">CLV71_101619</name>
</gene>
<dbReference type="InterPro" id="IPR036148">
    <property type="entry name" value="MmgE/PrpD_sf"/>
</dbReference>
<dbReference type="GO" id="GO:0016829">
    <property type="term" value="F:lyase activity"/>
    <property type="evidence" value="ECO:0007669"/>
    <property type="project" value="InterPro"/>
</dbReference>
<reference evidence="5 6" key="1">
    <citation type="submission" date="2019-03" db="EMBL/GenBank/DDBJ databases">
        <title>Genomic Encyclopedia of Archaeal and Bacterial Type Strains, Phase II (KMG-II): from individual species to whole genera.</title>
        <authorList>
            <person name="Goeker M."/>
        </authorList>
    </citation>
    <scope>NUCLEOTIDE SEQUENCE [LARGE SCALE GENOMIC DNA]</scope>
    <source>
        <strain evidence="5 6">DSM 45499</strain>
    </source>
</reference>
<organism evidence="5 6">
    <name type="scientific">Actinophytocola oryzae</name>
    <dbReference type="NCBI Taxonomy" id="502181"/>
    <lineage>
        <taxon>Bacteria</taxon>
        <taxon>Bacillati</taxon>
        <taxon>Actinomycetota</taxon>
        <taxon>Actinomycetes</taxon>
        <taxon>Pseudonocardiales</taxon>
        <taxon>Pseudonocardiaceae</taxon>
    </lineage>
</organism>
<dbReference type="InterPro" id="IPR005656">
    <property type="entry name" value="MmgE_PrpD"/>
</dbReference>
<evidence type="ECO:0000259" key="3">
    <source>
        <dbReference type="Pfam" id="PF03972"/>
    </source>
</evidence>
<dbReference type="Gene3D" id="1.10.4100.10">
    <property type="entry name" value="2-methylcitrate dehydratase PrpD"/>
    <property type="match status" value="1"/>
</dbReference>
<dbReference type="PANTHER" id="PTHR16943">
    <property type="entry name" value="2-METHYLCITRATE DEHYDRATASE-RELATED"/>
    <property type="match status" value="1"/>
</dbReference>
<keyword evidence="6" id="KW-1185">Reference proteome</keyword>
<dbReference type="Gene3D" id="3.30.1330.120">
    <property type="entry name" value="2-methylcitrate dehydratase PrpD"/>
    <property type="match status" value="1"/>
</dbReference>
<name>A0A4R7W4V7_9PSEU</name>
<protein>
    <submittedName>
        <fullName evidence="5">2-methylcitrate dehydratase PrpD</fullName>
    </submittedName>
</protein>
<sequence>MTDVEERLAAFVADTTADSFPDGVLAQAKRAVLDTLAAMFAAGHSDLAGPVLSAMRDPGPGSQVVIGTDLLTGPERAAIANGTLAHALDFDDTVSLMPGHPSSVILPALLATAGQVPRRGIDLLRAYVVGHEVATKMGKAIGQDHYNRGWHSTGTIGVFGAAAAVSNLLGLDSARARHALAVSTSMSSGLRVGFGTMTKSLHSGWAAAAGLTAALLAERGLTGADHALTGPGGFFGVYGTEVSDPDELLTSLGDPYTLLSPGVTFKRYSCCYALHRAIDAVTHLRAEGVLGGSDVVSVSAHVPPGSMRPLPCHRPTTGLEGKFSMEYVLAVGIHDGDYGLGAFTDEAVRRPAVQALLDSVSAVEDPECAPGDPEGRRGSAGSRGFVEVRVELADGRTARHRVDNAPGSPSRPLHDHELREKFDTCWDHAGMPRHDRLAAAELVEGLDEVDDVRVLLSLLVRGRARTWLEDGLFGTAEVPA</sequence>
<dbReference type="AlphaFoldDB" id="A0A4R7W4V7"/>
<dbReference type="InterPro" id="IPR045336">
    <property type="entry name" value="MmgE_PrpD_N"/>
</dbReference>
<accession>A0A4R7W4V7</accession>
<comment type="similarity">
    <text evidence="1">Belongs to the PrpD family.</text>
</comment>
<dbReference type="PANTHER" id="PTHR16943:SF8">
    <property type="entry name" value="2-METHYLCITRATE DEHYDRATASE"/>
    <property type="match status" value="1"/>
</dbReference>
<proteinExistence type="inferred from homology"/>
<evidence type="ECO:0000313" key="5">
    <source>
        <dbReference type="EMBL" id="TDV57746.1"/>
    </source>
</evidence>